<dbReference type="Proteomes" id="UP000192940">
    <property type="component" value="Chromosome I"/>
</dbReference>
<keyword evidence="3" id="KW-1185">Reference proteome</keyword>
<dbReference type="EMBL" id="LT840184">
    <property type="protein sequence ID" value="SMF64214.1"/>
    <property type="molecule type" value="Genomic_DNA"/>
</dbReference>
<evidence type="ECO:0000313" key="3">
    <source>
        <dbReference type="Proteomes" id="UP000192940"/>
    </source>
</evidence>
<feature type="chain" id="PRO_5039540679" evidence="1">
    <location>
        <begin position="19"/>
        <end position="295"/>
    </location>
</feature>
<dbReference type="AlphaFoldDB" id="A0A1X7G6C3"/>
<name>A0A1X7G6C3_9BACL</name>
<evidence type="ECO:0000256" key="1">
    <source>
        <dbReference type="SAM" id="SignalP"/>
    </source>
</evidence>
<sequence length="295" mass="33625">MRKMMVLLLTTCITFTSASVALGSAESKPKDDLIELSDEFTNKDSLSNWKLHHEVEGWPSQVEVLDINKSKPGALHLIPKTGTWYGDFRGVYAFKEINGDFIVTTRLKVSGKQSERPTGIFELAGLLVRQPKNTTASNWKPEQENWIYLNYGTPDTANELVLDSKINLKSQFTYTITPVATDWIQLKIAKVGPWFFQFYKFDHDDNWTLHRRVNLPELPKTLQVGINAHGNTVKSFSTDAKTFNETVYNSKEDHADLDVEFDFVRFQRPVVTDELKAKILKGEALDREIVDALSH</sequence>
<gene>
    <name evidence="2" type="ORF">SAMN05661091_0045</name>
</gene>
<organism evidence="2 3">
    <name type="scientific">Paenibacillus uliginis N3/975</name>
    <dbReference type="NCBI Taxonomy" id="1313296"/>
    <lineage>
        <taxon>Bacteria</taxon>
        <taxon>Bacillati</taxon>
        <taxon>Bacillota</taxon>
        <taxon>Bacilli</taxon>
        <taxon>Bacillales</taxon>
        <taxon>Paenibacillaceae</taxon>
        <taxon>Paenibacillus</taxon>
    </lineage>
</organism>
<feature type="signal peptide" evidence="1">
    <location>
        <begin position="1"/>
        <end position="18"/>
    </location>
</feature>
<keyword evidence="1" id="KW-0732">Signal</keyword>
<protein>
    <submittedName>
        <fullName evidence="2">Uncharacterized protein</fullName>
    </submittedName>
</protein>
<accession>A0A1X7G6C3</accession>
<proteinExistence type="predicted"/>
<evidence type="ECO:0000313" key="2">
    <source>
        <dbReference type="EMBL" id="SMF64214.1"/>
    </source>
</evidence>
<dbReference type="STRING" id="1313296.SAMN05661091_0045"/>
<reference evidence="3" key="1">
    <citation type="submission" date="2017-04" db="EMBL/GenBank/DDBJ databases">
        <authorList>
            <person name="Varghese N."/>
            <person name="Submissions S."/>
        </authorList>
    </citation>
    <scope>NUCLEOTIDE SEQUENCE [LARGE SCALE GENOMIC DNA]</scope>
    <source>
        <strain evidence="3">N3/975</strain>
    </source>
</reference>